<proteinExistence type="predicted"/>
<dbReference type="Gene3D" id="1.10.418.10">
    <property type="entry name" value="Calponin-like domain"/>
    <property type="match status" value="4"/>
</dbReference>
<dbReference type="PANTHER" id="PTHR19961">
    <property type="entry name" value="FIMBRIN/PLASTIN"/>
    <property type="match status" value="1"/>
</dbReference>
<dbReference type="AlphaFoldDB" id="A0A834R845"/>
<dbReference type="FunFam" id="1.10.418.10:FF:000031">
    <property type="entry name" value="Fimbrin-2 like"/>
    <property type="match status" value="1"/>
</dbReference>
<evidence type="ECO:0000256" key="2">
    <source>
        <dbReference type="ARBA" id="ARBA00022737"/>
    </source>
</evidence>
<feature type="domain" description="Calponin-homology (CH)" evidence="6">
    <location>
        <begin position="123"/>
        <end position="239"/>
    </location>
</feature>
<keyword evidence="4" id="KW-0009">Actin-binding</keyword>
<dbReference type="SUPFAM" id="SSF47576">
    <property type="entry name" value="Calponin-homology domain, CH-domain"/>
    <property type="match status" value="1"/>
</dbReference>
<evidence type="ECO:0000313" key="8">
    <source>
        <dbReference type="EnsemblMetazoa" id="KAF7491510.1"/>
    </source>
</evidence>
<dbReference type="EnsemblMetazoa" id="SSS_5477s_mrna">
    <property type="protein sequence ID" value="KAF7491510.1"/>
    <property type="gene ID" value="SSS_5477"/>
</dbReference>
<keyword evidence="3" id="KW-0106">Calcium</keyword>
<evidence type="ECO:0000256" key="4">
    <source>
        <dbReference type="ARBA" id="ARBA00023203"/>
    </source>
</evidence>
<sequence length="655" mass="74104">MDSMVSNLDSLVLSDEQRTDIDEFLRKNEVLDANQLKEALDLVGFKLPLWRVRILIEELEKKKSIFSNKGRLSQEEFFHLCHDLRSQDVANSFKSSISKRVNLETLGGISEASSSGTTHSVRHEEQVAFSHWINSNLDKDADLKVLLPIDDQGKTLYDKVKDGILLCKIINHSCPDTIDERAINKKNLTVYTKHENLTLALNSAQAIGCNIINIDAHDLAKGRPHLVLGLLWQIIRIGLFNQITIEHCPGLVNLLNDNEEMADLLKLSPESILIRWVNFQLNKAGINRQIHNFTNDIKDSEVYSYLLNQIAPKDRNVTLEALREPNLLDRAELMLKQSDKLGCRSFLTPQDVVDGVYKLNLAFVANLFNNYPGLDAPENIEPLETIEETREEKTYRNWMNSMGVKPYVNWLYSDLADGLVIFELFDIIEPGIVDWQRVHQTFNKLKYFIEKIENCNYAVQLGKQLKFSLVGIAGQDLSEGNPTLTLALVWQLMRAYTLRILSQLTNDGSQSSIVENEIIDWTNKKLKEAGKSSMIKNFQDPSISTAIPVIDLIDAIKPTSINYSQILTGQTPEEKLANAKYAISMARKIGAHIYALPEDIAEVKSKMVMTVFACLMARDYIPNMGTKLDPSNNNNNVNVANLNNNSQNDDCNVNQ</sequence>
<accession>A0A834R845</accession>
<dbReference type="FunFam" id="1.10.418.10:FF:000066">
    <property type="entry name" value="plastin-1 isoform X2"/>
    <property type="match status" value="1"/>
</dbReference>
<dbReference type="FunFam" id="1.10.418.10:FF:000042">
    <property type="entry name" value="Fimbrin, putative"/>
    <property type="match status" value="1"/>
</dbReference>
<evidence type="ECO:0000256" key="3">
    <source>
        <dbReference type="ARBA" id="ARBA00022837"/>
    </source>
</evidence>
<evidence type="ECO:0000313" key="9">
    <source>
        <dbReference type="Proteomes" id="UP000070412"/>
    </source>
</evidence>
<dbReference type="OrthoDB" id="431378at2759"/>
<protein>
    <submittedName>
        <fullName evidence="7">Plastin-1</fullName>
    </submittedName>
</protein>
<dbReference type="PROSITE" id="PS00020">
    <property type="entry name" value="ACTININ_2"/>
    <property type="match status" value="1"/>
</dbReference>
<dbReference type="PROSITE" id="PS00019">
    <property type="entry name" value="ACTININ_1"/>
    <property type="match status" value="1"/>
</dbReference>
<dbReference type="InterPro" id="IPR001715">
    <property type="entry name" value="CH_dom"/>
</dbReference>
<evidence type="ECO:0000313" key="7">
    <source>
        <dbReference type="EMBL" id="KAF7491510.1"/>
    </source>
</evidence>
<dbReference type="EMBL" id="WVUK01000059">
    <property type="protein sequence ID" value="KAF7491510.1"/>
    <property type="molecule type" value="Genomic_DNA"/>
</dbReference>
<dbReference type="PROSITE" id="PS50021">
    <property type="entry name" value="CH"/>
    <property type="match status" value="4"/>
</dbReference>
<dbReference type="InterPro" id="IPR001589">
    <property type="entry name" value="Actinin_actin-bd_CS"/>
</dbReference>
<feature type="domain" description="Calponin-homology (CH)" evidence="6">
    <location>
        <begin position="389"/>
        <end position="497"/>
    </location>
</feature>
<keyword evidence="2" id="KW-0677">Repeat</keyword>
<dbReference type="Pfam" id="PF00307">
    <property type="entry name" value="CH"/>
    <property type="match status" value="4"/>
</dbReference>
<keyword evidence="9" id="KW-1185">Reference proteome</keyword>
<dbReference type="GO" id="GO:0051015">
    <property type="term" value="F:actin filament binding"/>
    <property type="evidence" value="ECO:0007669"/>
    <property type="project" value="InterPro"/>
</dbReference>
<dbReference type="GO" id="GO:0032432">
    <property type="term" value="C:actin filament bundle"/>
    <property type="evidence" value="ECO:0007669"/>
    <property type="project" value="TreeGrafter"/>
</dbReference>
<dbReference type="GO" id="GO:0051017">
    <property type="term" value="P:actin filament bundle assembly"/>
    <property type="evidence" value="ECO:0007669"/>
    <property type="project" value="InterPro"/>
</dbReference>
<dbReference type="InterPro" id="IPR036872">
    <property type="entry name" value="CH_dom_sf"/>
</dbReference>
<keyword evidence="1" id="KW-0479">Metal-binding</keyword>
<evidence type="ECO:0000259" key="6">
    <source>
        <dbReference type="PROSITE" id="PS50021"/>
    </source>
</evidence>
<organism evidence="7">
    <name type="scientific">Sarcoptes scabiei</name>
    <name type="common">Itch mite</name>
    <name type="synonym">Acarus scabiei</name>
    <dbReference type="NCBI Taxonomy" id="52283"/>
    <lineage>
        <taxon>Eukaryota</taxon>
        <taxon>Metazoa</taxon>
        <taxon>Ecdysozoa</taxon>
        <taxon>Arthropoda</taxon>
        <taxon>Chelicerata</taxon>
        <taxon>Arachnida</taxon>
        <taxon>Acari</taxon>
        <taxon>Acariformes</taxon>
        <taxon>Sarcoptiformes</taxon>
        <taxon>Astigmata</taxon>
        <taxon>Psoroptidia</taxon>
        <taxon>Sarcoptoidea</taxon>
        <taxon>Sarcoptidae</taxon>
        <taxon>Sarcoptinae</taxon>
        <taxon>Sarcoptes</taxon>
    </lineage>
</organism>
<dbReference type="CDD" id="cd21292">
    <property type="entry name" value="CH_PLS_rpt1"/>
    <property type="match status" value="1"/>
</dbReference>
<dbReference type="GO" id="GO:0005737">
    <property type="term" value="C:cytoplasm"/>
    <property type="evidence" value="ECO:0007669"/>
    <property type="project" value="TreeGrafter"/>
</dbReference>
<reference evidence="8" key="3">
    <citation type="submission" date="2022-06" db="UniProtKB">
        <authorList>
            <consortium name="EnsemblMetazoa"/>
        </authorList>
    </citation>
    <scope>IDENTIFICATION</scope>
</reference>
<evidence type="ECO:0000256" key="5">
    <source>
        <dbReference type="SAM" id="MobiDB-lite"/>
    </source>
</evidence>
<dbReference type="CDD" id="cd21295">
    <property type="entry name" value="CH_PLS_rpt2"/>
    <property type="match status" value="1"/>
</dbReference>
<name>A0A834R845_SARSC</name>
<feature type="domain" description="Calponin-homology (CH)" evidence="6">
    <location>
        <begin position="267"/>
        <end position="372"/>
    </location>
</feature>
<dbReference type="InterPro" id="IPR039959">
    <property type="entry name" value="Fimbrin/Plastin"/>
</dbReference>
<feature type="region of interest" description="Disordered" evidence="5">
    <location>
        <begin position="632"/>
        <end position="655"/>
    </location>
</feature>
<reference evidence="7" key="2">
    <citation type="submission" date="2020-01" db="EMBL/GenBank/DDBJ databases">
        <authorList>
            <person name="Korhonen P.K.K."/>
            <person name="Guangxu M.G."/>
            <person name="Wang T.W."/>
            <person name="Stroehlein A.J.S."/>
            <person name="Young N.D."/>
            <person name="Ang C.-S.A."/>
            <person name="Fernando D.W.F."/>
            <person name="Lu H.L."/>
            <person name="Taylor S.T."/>
            <person name="Ehtesham M.E.M."/>
            <person name="Najaraj S.H.N."/>
            <person name="Harsha G.H.G."/>
            <person name="Madugundu A.M."/>
            <person name="Renuse S.R."/>
            <person name="Holt D.H."/>
            <person name="Pandey A.P."/>
            <person name="Papenfuss A.P."/>
            <person name="Gasser R.B.G."/>
            <person name="Fischer K.F."/>
        </authorList>
    </citation>
    <scope>NUCLEOTIDE SEQUENCE</scope>
    <source>
        <strain evidence="7">SSS_KF_BRIS2020</strain>
    </source>
</reference>
<dbReference type="FunFam" id="1.10.418.10:FF:000010">
    <property type="entry name" value="Plastin-3 isoform 1"/>
    <property type="match status" value="1"/>
</dbReference>
<dbReference type="SMART" id="SM00033">
    <property type="entry name" value="CH"/>
    <property type="match status" value="4"/>
</dbReference>
<dbReference type="OMA" id="WQLMRKN"/>
<dbReference type="GO" id="GO:0051639">
    <property type="term" value="P:actin filament network formation"/>
    <property type="evidence" value="ECO:0007669"/>
    <property type="project" value="TreeGrafter"/>
</dbReference>
<gene>
    <name evidence="7" type="ORF">SSS_5477</name>
</gene>
<dbReference type="GO" id="GO:0046872">
    <property type="term" value="F:metal ion binding"/>
    <property type="evidence" value="ECO:0007669"/>
    <property type="project" value="UniProtKB-KW"/>
</dbReference>
<reference evidence="9" key="1">
    <citation type="journal article" date="2020" name="PLoS Negl. Trop. Dis.">
        <title>High-quality nuclear genome for Sarcoptes scabiei-A critical resource for a neglected parasite.</title>
        <authorList>
            <person name="Korhonen P.K."/>
            <person name="Gasser R.B."/>
            <person name="Ma G."/>
            <person name="Wang T."/>
            <person name="Stroehlein A.J."/>
            <person name="Young N.D."/>
            <person name="Ang C.S."/>
            <person name="Fernando D.D."/>
            <person name="Lu H.C."/>
            <person name="Taylor S."/>
            <person name="Reynolds S.L."/>
            <person name="Mofiz E."/>
            <person name="Najaraj S.H."/>
            <person name="Gowda H."/>
            <person name="Madugundu A."/>
            <person name="Renuse S."/>
            <person name="Holt D."/>
            <person name="Pandey A."/>
            <person name="Papenfuss A.T."/>
            <person name="Fischer K."/>
        </authorList>
    </citation>
    <scope>NUCLEOTIDE SEQUENCE [LARGE SCALE GENOMIC DNA]</scope>
</reference>
<dbReference type="GO" id="GO:0005884">
    <property type="term" value="C:actin filament"/>
    <property type="evidence" value="ECO:0007669"/>
    <property type="project" value="TreeGrafter"/>
</dbReference>
<dbReference type="PANTHER" id="PTHR19961:SF18">
    <property type="entry name" value="FI19014P1"/>
    <property type="match status" value="1"/>
</dbReference>
<dbReference type="Proteomes" id="UP000070412">
    <property type="component" value="Unassembled WGS sequence"/>
</dbReference>
<evidence type="ECO:0000256" key="1">
    <source>
        <dbReference type="ARBA" id="ARBA00022723"/>
    </source>
</evidence>
<dbReference type="CDD" id="cd21301">
    <property type="entry name" value="CH_PLS_rpt4"/>
    <property type="match status" value="1"/>
</dbReference>
<dbReference type="CDD" id="cd21298">
    <property type="entry name" value="CH_PLS_rpt3"/>
    <property type="match status" value="1"/>
</dbReference>
<feature type="domain" description="Calponin-homology (CH)" evidence="6">
    <location>
        <begin position="512"/>
        <end position="620"/>
    </location>
</feature>